<gene>
    <name evidence="1" type="ORF">N3K66_009028</name>
</gene>
<keyword evidence="2" id="KW-1185">Reference proteome</keyword>
<evidence type="ECO:0000313" key="1">
    <source>
        <dbReference type="EMBL" id="KAI9896128.1"/>
    </source>
</evidence>
<comment type="caution">
    <text evidence="1">The sequence shown here is derived from an EMBL/GenBank/DDBJ whole genome shotgun (WGS) entry which is preliminary data.</text>
</comment>
<reference evidence="1" key="1">
    <citation type="submission" date="2022-10" db="EMBL/GenBank/DDBJ databases">
        <title>Complete Genome of Trichothecium roseum strain YXFP-22015, a Plant Pathogen Isolated from Citrus.</title>
        <authorList>
            <person name="Wang Y."/>
            <person name="Zhu L."/>
        </authorList>
    </citation>
    <scope>NUCLEOTIDE SEQUENCE</scope>
    <source>
        <strain evidence="1">YXFP-22015</strain>
    </source>
</reference>
<sequence length="400" mass="43750">MVVGFSLQQQQQQEQEPWPHQRLERIDCDVQTSLSDTGAVPRYAGDDGSLKAMMRPSVYGAIELSESESTTSSNEDAFTSTTGNQSPEAFPALFTFISLPTRSRPFAFDSRGSSSPPPQQQPRKRIRHGLDVDGANTAALACKKRRLRMDLITSRLSQPFSQPATHILNREGQKSGDRRFVKMASKLDMARRVAYLHATSVRRFSVMNRLRRRLGFVMSGQGNGVPLHDGLQNGIAQADTGKLDTRGKALWKPENLQASSSLASSSSLVGGVQPGSSGQPSQPHQPRHQAPHPLRISKPAALPMPSADLAASKQRTSPRIHTIRSPEHCPMPSYHEDPEEDSFAFLHVDEDNEDDGDVYSDFGVIFGGGGGGGGDSGQAQDDHSYEEYLDELDGISWVSR</sequence>
<accession>A0ACC0UPU8</accession>
<organism evidence="1 2">
    <name type="scientific">Trichothecium roseum</name>
    <dbReference type="NCBI Taxonomy" id="47278"/>
    <lineage>
        <taxon>Eukaryota</taxon>
        <taxon>Fungi</taxon>
        <taxon>Dikarya</taxon>
        <taxon>Ascomycota</taxon>
        <taxon>Pezizomycotina</taxon>
        <taxon>Sordariomycetes</taxon>
        <taxon>Hypocreomycetidae</taxon>
        <taxon>Hypocreales</taxon>
        <taxon>Hypocreales incertae sedis</taxon>
        <taxon>Trichothecium</taxon>
    </lineage>
</organism>
<proteinExistence type="predicted"/>
<name>A0ACC0UPU8_9HYPO</name>
<dbReference type="EMBL" id="CM047949">
    <property type="protein sequence ID" value="KAI9896128.1"/>
    <property type="molecule type" value="Genomic_DNA"/>
</dbReference>
<dbReference type="Proteomes" id="UP001163324">
    <property type="component" value="Chromosome 10"/>
</dbReference>
<protein>
    <submittedName>
        <fullName evidence="1">Uncharacterized protein</fullName>
    </submittedName>
</protein>
<evidence type="ECO:0000313" key="2">
    <source>
        <dbReference type="Proteomes" id="UP001163324"/>
    </source>
</evidence>